<dbReference type="STRING" id="1454004.AW11_03361"/>
<dbReference type="PANTHER" id="PTHR12835:SF5">
    <property type="entry name" value="BIOTIN--PROTEIN LIGASE"/>
    <property type="match status" value="1"/>
</dbReference>
<keyword evidence="1" id="KW-0436">Ligase</keyword>
<evidence type="ECO:0000256" key="4">
    <source>
        <dbReference type="ARBA" id="ARBA00023267"/>
    </source>
</evidence>
<dbReference type="Pfam" id="PF03099">
    <property type="entry name" value="BPL_LplA_LipB"/>
    <property type="match status" value="1"/>
</dbReference>
<reference evidence="8" key="1">
    <citation type="submission" date="2014-02" db="EMBL/GenBank/DDBJ databases">
        <title>Expanding our view of genomic diversity in Candidatus Accumulibacter clades.</title>
        <authorList>
            <person name="Skennerton C.T."/>
            <person name="Barr J.J."/>
            <person name="Slater F.R."/>
            <person name="Bond P.L."/>
            <person name="Tyson G.W."/>
        </authorList>
    </citation>
    <scope>NUCLEOTIDE SEQUENCE [LARGE SCALE GENOMIC DNA]</scope>
</reference>
<dbReference type="GO" id="GO:0005737">
    <property type="term" value="C:cytoplasm"/>
    <property type="evidence" value="ECO:0007669"/>
    <property type="project" value="TreeGrafter"/>
</dbReference>
<evidence type="ECO:0000259" key="7">
    <source>
        <dbReference type="PROSITE" id="PS51733"/>
    </source>
</evidence>
<dbReference type="SUPFAM" id="SSF50037">
    <property type="entry name" value="C-terminal domain of transcriptional repressors"/>
    <property type="match status" value="1"/>
</dbReference>
<dbReference type="PATRIC" id="fig|1454004.3.peg.3465"/>
<protein>
    <recommendedName>
        <fullName evidence="5">biotin--[biotin carboxyl-carrier protein] ligase</fullName>
        <ecNumber evidence="5">6.3.4.15</ecNumber>
    </recommendedName>
</protein>
<keyword evidence="2" id="KW-0547">Nucleotide-binding</keyword>
<dbReference type="SUPFAM" id="SSF55681">
    <property type="entry name" value="Class II aaRS and biotin synthetases"/>
    <property type="match status" value="1"/>
</dbReference>
<dbReference type="EC" id="6.3.4.15" evidence="5"/>
<dbReference type="NCBIfam" id="TIGR00121">
    <property type="entry name" value="birA_ligase"/>
    <property type="match status" value="1"/>
</dbReference>
<dbReference type="PROSITE" id="PS51733">
    <property type="entry name" value="BPL_LPL_CATALYTIC"/>
    <property type="match status" value="1"/>
</dbReference>
<evidence type="ECO:0000256" key="2">
    <source>
        <dbReference type="ARBA" id="ARBA00022741"/>
    </source>
</evidence>
<dbReference type="InterPro" id="IPR045864">
    <property type="entry name" value="aa-tRNA-synth_II/BPL/LPL"/>
</dbReference>
<dbReference type="Pfam" id="PF02237">
    <property type="entry name" value="BPL_C"/>
    <property type="match status" value="1"/>
</dbReference>
<proteinExistence type="predicted"/>
<evidence type="ECO:0000256" key="6">
    <source>
        <dbReference type="ARBA" id="ARBA00047846"/>
    </source>
</evidence>
<accession>A0A011PDW0</accession>
<dbReference type="GO" id="GO:0004077">
    <property type="term" value="F:biotin--[biotin carboxyl-carrier protein] ligase activity"/>
    <property type="evidence" value="ECO:0007669"/>
    <property type="project" value="UniProtKB-EC"/>
</dbReference>
<evidence type="ECO:0000256" key="5">
    <source>
        <dbReference type="ARBA" id="ARBA00024227"/>
    </source>
</evidence>
<keyword evidence="3" id="KW-0067">ATP-binding</keyword>
<dbReference type="InterPro" id="IPR008988">
    <property type="entry name" value="Transcriptional_repressor_C"/>
</dbReference>
<dbReference type="Gene3D" id="2.30.30.100">
    <property type="match status" value="1"/>
</dbReference>
<dbReference type="AlphaFoldDB" id="A0A011PDW0"/>
<comment type="catalytic activity">
    <reaction evidence="6">
        <text>biotin + L-lysyl-[protein] + ATP = N(6)-biotinyl-L-lysyl-[protein] + AMP + diphosphate + H(+)</text>
        <dbReference type="Rhea" id="RHEA:11756"/>
        <dbReference type="Rhea" id="RHEA-COMP:9752"/>
        <dbReference type="Rhea" id="RHEA-COMP:10505"/>
        <dbReference type="ChEBI" id="CHEBI:15378"/>
        <dbReference type="ChEBI" id="CHEBI:29969"/>
        <dbReference type="ChEBI" id="CHEBI:30616"/>
        <dbReference type="ChEBI" id="CHEBI:33019"/>
        <dbReference type="ChEBI" id="CHEBI:57586"/>
        <dbReference type="ChEBI" id="CHEBI:83144"/>
        <dbReference type="ChEBI" id="CHEBI:456215"/>
        <dbReference type="EC" id="6.3.4.15"/>
    </reaction>
</comment>
<evidence type="ECO:0000313" key="9">
    <source>
        <dbReference type="Proteomes" id="UP000022141"/>
    </source>
</evidence>
<keyword evidence="9" id="KW-1185">Reference proteome</keyword>
<dbReference type="CDD" id="cd16442">
    <property type="entry name" value="BPL"/>
    <property type="match status" value="1"/>
</dbReference>
<organism evidence="8 9">
    <name type="scientific">Accumulibacter regalis</name>
    <dbReference type="NCBI Taxonomy" id="522306"/>
    <lineage>
        <taxon>Bacteria</taxon>
        <taxon>Pseudomonadati</taxon>
        <taxon>Pseudomonadota</taxon>
        <taxon>Betaproteobacteria</taxon>
        <taxon>Candidatus Accumulibacter</taxon>
    </lineage>
</organism>
<dbReference type="eggNOG" id="COG0340">
    <property type="taxonomic scope" value="Bacteria"/>
</dbReference>
<dbReference type="EMBL" id="JEMY01000050">
    <property type="protein sequence ID" value="EXI85781.1"/>
    <property type="molecule type" value="Genomic_DNA"/>
</dbReference>
<name>A0A011PDW0_ACCRE</name>
<dbReference type="InterPro" id="IPR004143">
    <property type="entry name" value="BPL_LPL_catalytic"/>
</dbReference>
<dbReference type="Gene3D" id="3.30.930.10">
    <property type="entry name" value="Bira Bifunctional Protein, Domain 2"/>
    <property type="match status" value="1"/>
</dbReference>
<evidence type="ECO:0000256" key="1">
    <source>
        <dbReference type="ARBA" id="ARBA00022598"/>
    </source>
</evidence>
<evidence type="ECO:0000256" key="3">
    <source>
        <dbReference type="ARBA" id="ARBA00022840"/>
    </source>
</evidence>
<dbReference type="InterPro" id="IPR003142">
    <property type="entry name" value="BPL_C"/>
</dbReference>
<comment type="caution">
    <text evidence="8">The sequence shown here is derived from an EMBL/GenBank/DDBJ whole genome shotgun (WGS) entry which is preliminary data.</text>
</comment>
<dbReference type="GO" id="GO:0005524">
    <property type="term" value="F:ATP binding"/>
    <property type="evidence" value="ECO:0007669"/>
    <property type="project" value="UniProtKB-KW"/>
</dbReference>
<keyword evidence="4" id="KW-0092">Biotin</keyword>
<dbReference type="InterPro" id="IPR004408">
    <property type="entry name" value="Biotin_CoA_COase_ligase"/>
</dbReference>
<feature type="domain" description="BPL/LPL catalytic" evidence="7">
    <location>
        <begin position="36"/>
        <end position="226"/>
    </location>
</feature>
<sequence length="292" mass="30341">MNESAPRSPAASVTDLATAAASDVATNAGSTCRIDPRHVQSLLGALSPRFTVTALAECVSTSTVLLERAAQGAPSGSVLVADRQTGGRGRRGRSWLSTPEASLTFSLLWCFDGGVARLAGLSLAVGLAVARGLANSGVGGVGLKWPNDILLEGGKVGGILVDLDTAATSTRAVIGIGLNLQLPPDGNEEFLHRPAALAQVMAPVPDRQLLLAQLLTDLAEIMDRFEDGGFAALRNDWQAYHVWQGRQVRLLDGVLVDRQGLCLGADSDGALLLQTEAGIERCLSGDVSLRAA</sequence>
<evidence type="ECO:0000313" key="8">
    <source>
        <dbReference type="EMBL" id="EXI85781.1"/>
    </source>
</evidence>
<gene>
    <name evidence="8" type="primary">birA</name>
    <name evidence="8" type="ORF">AW11_03361</name>
</gene>
<dbReference type="Proteomes" id="UP000022141">
    <property type="component" value="Unassembled WGS sequence"/>
</dbReference>
<dbReference type="PANTHER" id="PTHR12835">
    <property type="entry name" value="BIOTIN PROTEIN LIGASE"/>
    <property type="match status" value="1"/>
</dbReference>